<dbReference type="NCBIfam" id="TIGR02436">
    <property type="entry name" value="four helix bundle protein"/>
    <property type="match status" value="1"/>
</dbReference>
<keyword evidence="2" id="KW-1185">Reference proteome</keyword>
<dbReference type="InterPro" id="IPR036583">
    <property type="entry name" value="23S_rRNA_IVS_sf"/>
</dbReference>
<dbReference type="PIRSF" id="PIRSF035652">
    <property type="entry name" value="CHP02436"/>
    <property type="match status" value="1"/>
</dbReference>
<name>A0A2N0VKF2_9BACT</name>
<sequence length="130" mass="15013">MNRKELEERLIEFSVITAEIINKMPNNKFANNLANQLVRSCTSPALNYGETQSAESTKDFVHKMSIVLKELRESLNCLKIIKRTNYYHSDSPINRAITECNELVAIFHKSVQTASNRNRNRVTDRKSVNR</sequence>
<proteinExistence type="predicted"/>
<evidence type="ECO:0000313" key="2">
    <source>
        <dbReference type="Proteomes" id="UP000233398"/>
    </source>
</evidence>
<dbReference type="Gene3D" id="1.20.1440.60">
    <property type="entry name" value="23S rRNA-intervening sequence"/>
    <property type="match status" value="1"/>
</dbReference>
<dbReference type="AlphaFoldDB" id="A0A2N0VKF2"/>
<dbReference type="PANTHER" id="PTHR38471:SF2">
    <property type="entry name" value="FOUR HELIX BUNDLE PROTEIN"/>
    <property type="match status" value="1"/>
</dbReference>
<dbReference type="RefSeq" id="WP_101071966.1">
    <property type="nucleotide sequence ID" value="NZ_PISP01000001.1"/>
</dbReference>
<dbReference type="EMBL" id="PISP01000001">
    <property type="protein sequence ID" value="PKD44675.1"/>
    <property type="molecule type" value="Genomic_DNA"/>
</dbReference>
<dbReference type="Pfam" id="PF05635">
    <property type="entry name" value="23S_rRNA_IVP"/>
    <property type="match status" value="1"/>
</dbReference>
<accession>A0A2N0VKF2</accession>
<dbReference type="Proteomes" id="UP000233398">
    <property type="component" value="Unassembled WGS sequence"/>
</dbReference>
<dbReference type="PANTHER" id="PTHR38471">
    <property type="entry name" value="FOUR HELIX BUNDLE PROTEIN"/>
    <property type="match status" value="1"/>
</dbReference>
<protein>
    <submittedName>
        <fullName evidence="1">Four helix bundle protein</fullName>
    </submittedName>
</protein>
<gene>
    <name evidence="1" type="ORF">CWD77_04215</name>
</gene>
<reference evidence="1 2" key="1">
    <citation type="submission" date="2017-11" db="EMBL/GenBank/DDBJ databases">
        <title>Rhodohalobacter 15182 sp. nov., isolated from a salt lake.</title>
        <authorList>
            <person name="Han S."/>
        </authorList>
    </citation>
    <scope>NUCLEOTIDE SEQUENCE [LARGE SCALE GENOMIC DNA]</scope>
    <source>
        <strain evidence="1 2">15182</strain>
    </source>
</reference>
<dbReference type="SUPFAM" id="SSF158446">
    <property type="entry name" value="IVS-encoded protein-like"/>
    <property type="match status" value="1"/>
</dbReference>
<evidence type="ECO:0000313" key="1">
    <source>
        <dbReference type="EMBL" id="PKD44675.1"/>
    </source>
</evidence>
<comment type="caution">
    <text evidence="1">The sequence shown here is derived from an EMBL/GenBank/DDBJ whole genome shotgun (WGS) entry which is preliminary data.</text>
</comment>
<dbReference type="OrthoDB" id="285993at2"/>
<dbReference type="InterPro" id="IPR012657">
    <property type="entry name" value="23S_rRNA-intervening_sequence"/>
</dbReference>
<organism evidence="1 2">
    <name type="scientific">Rhodohalobacter barkolensis</name>
    <dbReference type="NCBI Taxonomy" id="2053187"/>
    <lineage>
        <taxon>Bacteria</taxon>
        <taxon>Pseudomonadati</taxon>
        <taxon>Balneolota</taxon>
        <taxon>Balneolia</taxon>
        <taxon>Balneolales</taxon>
        <taxon>Balneolaceae</taxon>
        <taxon>Rhodohalobacter</taxon>
    </lineage>
</organism>